<dbReference type="AlphaFoldDB" id="A0A8J2ZI19"/>
<dbReference type="InterPro" id="IPR000182">
    <property type="entry name" value="GNAT_dom"/>
</dbReference>
<dbReference type="EMBL" id="BMJV01000002">
    <property type="protein sequence ID" value="GGG67335.1"/>
    <property type="molecule type" value="Genomic_DNA"/>
</dbReference>
<dbReference type="CDD" id="cd04301">
    <property type="entry name" value="NAT_SF"/>
    <property type="match status" value="1"/>
</dbReference>
<dbReference type="GO" id="GO:0016747">
    <property type="term" value="F:acyltransferase activity, transferring groups other than amino-acyl groups"/>
    <property type="evidence" value="ECO:0007669"/>
    <property type="project" value="InterPro"/>
</dbReference>
<gene>
    <name evidence="2" type="primary">yobR</name>
    <name evidence="2" type="ORF">GCM10011415_12860</name>
</gene>
<accession>A0A8J2ZI19</accession>
<protein>
    <submittedName>
        <fullName evidence="2">N-acetyltransferase</fullName>
    </submittedName>
</protein>
<dbReference type="Proteomes" id="UP000617145">
    <property type="component" value="Unassembled WGS sequence"/>
</dbReference>
<dbReference type="PANTHER" id="PTHR43072">
    <property type="entry name" value="N-ACETYLTRANSFERASE"/>
    <property type="match status" value="1"/>
</dbReference>
<dbReference type="SUPFAM" id="SSF55729">
    <property type="entry name" value="Acyl-CoA N-acyltransferases (Nat)"/>
    <property type="match status" value="1"/>
</dbReference>
<evidence type="ECO:0000313" key="2">
    <source>
        <dbReference type="EMBL" id="GGG67335.1"/>
    </source>
</evidence>
<evidence type="ECO:0000313" key="3">
    <source>
        <dbReference type="Proteomes" id="UP000617145"/>
    </source>
</evidence>
<reference evidence="2" key="2">
    <citation type="submission" date="2020-09" db="EMBL/GenBank/DDBJ databases">
        <authorList>
            <person name="Sun Q."/>
            <person name="Zhou Y."/>
        </authorList>
    </citation>
    <scope>NUCLEOTIDE SEQUENCE</scope>
    <source>
        <strain evidence="2">CGMCC 1.15762</strain>
    </source>
</reference>
<dbReference type="Gene3D" id="3.40.630.30">
    <property type="match status" value="1"/>
</dbReference>
<dbReference type="Pfam" id="PF00583">
    <property type="entry name" value="Acetyltransf_1"/>
    <property type="match status" value="1"/>
</dbReference>
<keyword evidence="3" id="KW-1185">Reference proteome</keyword>
<dbReference type="RefSeq" id="WP_188789403.1">
    <property type="nucleotide sequence ID" value="NZ_BMJV01000002.1"/>
</dbReference>
<organism evidence="2 3">
    <name type="scientific">Salipiger pallidus</name>
    <dbReference type="NCBI Taxonomy" id="1775170"/>
    <lineage>
        <taxon>Bacteria</taxon>
        <taxon>Pseudomonadati</taxon>
        <taxon>Pseudomonadota</taxon>
        <taxon>Alphaproteobacteria</taxon>
        <taxon>Rhodobacterales</taxon>
        <taxon>Roseobacteraceae</taxon>
        <taxon>Salipiger</taxon>
    </lineage>
</organism>
<name>A0A8J2ZI19_9RHOB</name>
<sequence length="244" mass="26422">MRPDLPALYAAVDGTWPAARIVEAGPWLLREGGGGGKRVSCASAAGAWTADDIPAAAKAMQLLGQDPLFMIRVGDDALDAALQDEGFDVIDPVNLWLIPVERLTDLKIPRLTTFACWEPLAILREIWAEAGIGEARLRVMARTTGPRTAIMGRLSDRPAGAGFCAVYNGIAMVHALEIRAEHRGQGLGKWMMRHAAQWAEAEGAAWMAVLCLKDNGPANGLYASLGFECVGQYHYRIRQGNRDD</sequence>
<evidence type="ECO:0000259" key="1">
    <source>
        <dbReference type="PROSITE" id="PS51186"/>
    </source>
</evidence>
<dbReference type="InterPro" id="IPR016181">
    <property type="entry name" value="Acyl_CoA_acyltransferase"/>
</dbReference>
<proteinExistence type="predicted"/>
<reference evidence="2" key="1">
    <citation type="journal article" date="2014" name="Int. J. Syst. Evol. Microbiol.">
        <title>Complete genome sequence of Corynebacterium casei LMG S-19264T (=DSM 44701T), isolated from a smear-ripened cheese.</title>
        <authorList>
            <consortium name="US DOE Joint Genome Institute (JGI-PGF)"/>
            <person name="Walter F."/>
            <person name="Albersmeier A."/>
            <person name="Kalinowski J."/>
            <person name="Ruckert C."/>
        </authorList>
    </citation>
    <scope>NUCLEOTIDE SEQUENCE</scope>
    <source>
        <strain evidence="2">CGMCC 1.15762</strain>
    </source>
</reference>
<dbReference type="PROSITE" id="PS51186">
    <property type="entry name" value="GNAT"/>
    <property type="match status" value="1"/>
</dbReference>
<comment type="caution">
    <text evidence="2">The sequence shown here is derived from an EMBL/GenBank/DDBJ whole genome shotgun (WGS) entry which is preliminary data.</text>
</comment>
<feature type="domain" description="N-acetyltransferase" evidence="1">
    <location>
        <begin position="106"/>
        <end position="244"/>
    </location>
</feature>